<dbReference type="SMART" id="SM00530">
    <property type="entry name" value="HTH_XRE"/>
    <property type="match status" value="1"/>
</dbReference>
<dbReference type="Gene3D" id="1.10.260.40">
    <property type="entry name" value="lambda repressor-like DNA-binding domains"/>
    <property type="match status" value="1"/>
</dbReference>
<evidence type="ECO:0000313" key="2">
    <source>
        <dbReference type="EMBL" id="DAF88553.1"/>
    </source>
</evidence>
<protein>
    <submittedName>
        <fullName evidence="2">Helix-turn-helix XRE-family like protein</fullName>
    </submittedName>
</protein>
<evidence type="ECO:0000259" key="1">
    <source>
        <dbReference type="PROSITE" id="PS50943"/>
    </source>
</evidence>
<organism evidence="2">
    <name type="scientific">Siphoviridae sp. ctqzz19</name>
    <dbReference type="NCBI Taxonomy" id="2825682"/>
    <lineage>
        <taxon>Viruses</taxon>
        <taxon>Duplodnaviria</taxon>
        <taxon>Heunggongvirae</taxon>
        <taxon>Uroviricota</taxon>
        <taxon>Caudoviricetes</taxon>
    </lineage>
</organism>
<feature type="domain" description="HTH cro/C1-type" evidence="1">
    <location>
        <begin position="18"/>
        <end position="75"/>
    </location>
</feature>
<sequence>MVILDIIQVGLSINMNKLKEKRMQQKLSQSQLAKASGVSLRMLQKYEQGNRDIKKAQAETVYKLAKALNCQMEELIYTQKDLD</sequence>
<dbReference type="InterPro" id="IPR010982">
    <property type="entry name" value="Lambda_DNA-bd_dom_sf"/>
</dbReference>
<dbReference type="CDD" id="cd00093">
    <property type="entry name" value="HTH_XRE"/>
    <property type="match status" value="1"/>
</dbReference>
<dbReference type="SUPFAM" id="SSF47413">
    <property type="entry name" value="lambda repressor-like DNA-binding domains"/>
    <property type="match status" value="1"/>
</dbReference>
<dbReference type="InterPro" id="IPR001387">
    <property type="entry name" value="Cro/C1-type_HTH"/>
</dbReference>
<name>A0A8S5U263_9CAUD</name>
<dbReference type="PROSITE" id="PS50943">
    <property type="entry name" value="HTH_CROC1"/>
    <property type="match status" value="1"/>
</dbReference>
<dbReference type="GO" id="GO:0003677">
    <property type="term" value="F:DNA binding"/>
    <property type="evidence" value="ECO:0007669"/>
    <property type="project" value="InterPro"/>
</dbReference>
<accession>A0A8S5U263</accession>
<reference evidence="2" key="1">
    <citation type="journal article" date="2021" name="Proc. Natl. Acad. Sci. U.S.A.">
        <title>A Catalog of Tens of Thousands of Viruses from Human Metagenomes Reveals Hidden Associations with Chronic Diseases.</title>
        <authorList>
            <person name="Tisza M.J."/>
            <person name="Buck C.B."/>
        </authorList>
    </citation>
    <scope>NUCLEOTIDE SEQUENCE</scope>
    <source>
        <strain evidence="2">Ctqzz19</strain>
    </source>
</reference>
<dbReference type="Pfam" id="PF01381">
    <property type="entry name" value="HTH_3"/>
    <property type="match status" value="1"/>
</dbReference>
<dbReference type="EMBL" id="BK015988">
    <property type="protein sequence ID" value="DAF88553.1"/>
    <property type="molecule type" value="Genomic_DNA"/>
</dbReference>
<proteinExistence type="predicted"/>